<evidence type="ECO:0000313" key="1">
    <source>
        <dbReference type="EMBL" id="KKN92700.1"/>
    </source>
</evidence>
<gene>
    <name evidence="1" type="ORF">LCGC14_0206340</name>
</gene>
<sequence>MDRRKSLQTLILGGAAATTGLVFNSCKTENGETIDEAIATSSEKYFGRTPAELERIEKINAEQLFNEHEMETIAALSIVILPPKEPHGGPIEAGVPELVEFMGKDIPDLAPTLLGGLMWLDHKSNTEFGTEFKSATLEQKKQICDEICWHDTEKPLSEQPLEIQFFYTMRGLTVTGYYTSKVGIADLGYKGNSPNVWDGVPQDVLDQHGVAYDPAWIAKCVDQSQRNVIAEWDDEGNLLT</sequence>
<reference evidence="1" key="1">
    <citation type="journal article" date="2015" name="Nature">
        <title>Complex archaea that bridge the gap between prokaryotes and eukaryotes.</title>
        <authorList>
            <person name="Spang A."/>
            <person name="Saw J.H."/>
            <person name="Jorgensen S.L."/>
            <person name="Zaremba-Niedzwiedzka K."/>
            <person name="Martijn J."/>
            <person name="Lind A.E."/>
            <person name="van Eijk R."/>
            <person name="Schleper C."/>
            <person name="Guy L."/>
            <person name="Ettema T.J."/>
        </authorList>
    </citation>
    <scope>NUCLEOTIDE SEQUENCE</scope>
</reference>
<accession>A0A0F9UHJ0</accession>
<dbReference type="Pfam" id="PF13618">
    <property type="entry name" value="Gluconate_2-dh3"/>
    <property type="match status" value="1"/>
</dbReference>
<organism evidence="1">
    <name type="scientific">marine sediment metagenome</name>
    <dbReference type="NCBI Taxonomy" id="412755"/>
    <lineage>
        <taxon>unclassified sequences</taxon>
        <taxon>metagenomes</taxon>
        <taxon>ecological metagenomes</taxon>
    </lineage>
</organism>
<dbReference type="AlphaFoldDB" id="A0A0F9UHJ0"/>
<dbReference type="InterPro" id="IPR027056">
    <property type="entry name" value="Gluconate_2DH_su3"/>
</dbReference>
<name>A0A0F9UHJ0_9ZZZZ</name>
<comment type="caution">
    <text evidence="1">The sequence shown here is derived from an EMBL/GenBank/DDBJ whole genome shotgun (WGS) entry which is preliminary data.</text>
</comment>
<dbReference type="EMBL" id="LAZR01000093">
    <property type="protein sequence ID" value="KKN92700.1"/>
    <property type="molecule type" value="Genomic_DNA"/>
</dbReference>
<proteinExistence type="predicted"/>
<protein>
    <recommendedName>
        <fullName evidence="2">Gluconate 2-dehydrogenase subunit 3 family protein</fullName>
    </recommendedName>
</protein>
<evidence type="ECO:0008006" key="2">
    <source>
        <dbReference type="Google" id="ProtNLM"/>
    </source>
</evidence>